<proteinExistence type="inferred from homology"/>
<dbReference type="KEGG" id="saqi:AXG55_12190"/>
<dbReference type="EMBL" id="CP017834">
    <property type="protein sequence ID" value="APJ04620.1"/>
    <property type="molecule type" value="Genomic_DNA"/>
</dbReference>
<name>A0A1L4D345_9BACT</name>
<dbReference type="Pfam" id="PF00496">
    <property type="entry name" value="SBP_bac_5"/>
    <property type="match status" value="1"/>
</dbReference>
<evidence type="ECO:0000259" key="4">
    <source>
        <dbReference type="Pfam" id="PF00496"/>
    </source>
</evidence>
<accession>A0A1L4D345</accession>
<dbReference type="STRING" id="1915309.AXG55_12190"/>
<keyword evidence="3" id="KW-0732">Signal</keyword>
<evidence type="ECO:0000256" key="1">
    <source>
        <dbReference type="ARBA" id="ARBA00005695"/>
    </source>
</evidence>
<comment type="similarity">
    <text evidence="1">Belongs to the bacterial solute-binding protein 5 family.</text>
</comment>
<dbReference type="AlphaFoldDB" id="A0A1L4D345"/>
<dbReference type="InterPro" id="IPR039424">
    <property type="entry name" value="SBP_5"/>
</dbReference>
<sequence>MYNNTDKYPEDETITINLSEIPQIPWDASKAVSHVIETFSASVNGSLIPKEQAYFDDELPQNTLLEKYYCENFACHARLKKNILFHNKREVTAYDVEFSLIREQISNIKSKLLASILDDIVDFDKLSHQNIIFSKINSIEYPTGLIEGIKVIDDYNIVFKLKRKNNLFFNKISIGRIPIVPIEEFDNTYSHWNKYPIGFGKYKVDYVDWENYIFVLKKAKNSENIPKYIKFIFSNKDEGDIKILLGDSGRGKSGTDRRIIFPHIYSNGGFLFNFRTELGRNPKFREAVSLALNRNLIASKSLYKEILPEDQMIPIFSSIKEYRAEIPIQKQNIERAKALLNEIPQELWKDKVFHIHTYWANIKNINSLPYIREIIYQLKNVGIQTVFYDTDLTYTRFRDDDENVLWWTGFGFSSNDPNKNFAFFKKSSYFEKESPDDPVYESMYEKSVNSAPNNILFTKNLSKYFTEKNIFVVVLNQKMSFAYNSDRISSLGEQHNGVLFYVWKMKLR</sequence>
<dbReference type="PANTHER" id="PTHR30290:SF9">
    <property type="entry name" value="OLIGOPEPTIDE-BINDING PROTEIN APPA"/>
    <property type="match status" value="1"/>
</dbReference>
<keyword evidence="6" id="KW-1185">Reference proteome</keyword>
<evidence type="ECO:0000256" key="2">
    <source>
        <dbReference type="ARBA" id="ARBA00022448"/>
    </source>
</evidence>
<dbReference type="InterPro" id="IPR000914">
    <property type="entry name" value="SBP_5_dom"/>
</dbReference>
<dbReference type="Gene3D" id="3.10.105.10">
    <property type="entry name" value="Dipeptide-binding Protein, Domain 3"/>
    <property type="match status" value="1"/>
</dbReference>
<dbReference type="PANTHER" id="PTHR30290">
    <property type="entry name" value="PERIPLASMIC BINDING COMPONENT OF ABC TRANSPORTER"/>
    <property type="match status" value="1"/>
</dbReference>
<keyword evidence="2" id="KW-0813">Transport</keyword>
<protein>
    <recommendedName>
        <fullName evidence="4">Solute-binding protein family 5 domain-containing protein</fullName>
    </recommendedName>
</protein>
<dbReference type="Proteomes" id="UP000184731">
    <property type="component" value="Chromosome"/>
</dbReference>
<dbReference type="Gene3D" id="3.40.190.10">
    <property type="entry name" value="Periplasmic binding protein-like II"/>
    <property type="match status" value="1"/>
</dbReference>
<gene>
    <name evidence="5" type="ORF">AXG55_12190</name>
</gene>
<feature type="domain" description="Solute-binding protein family 5" evidence="4">
    <location>
        <begin position="78"/>
        <end position="428"/>
    </location>
</feature>
<dbReference type="GO" id="GO:0015833">
    <property type="term" value="P:peptide transport"/>
    <property type="evidence" value="ECO:0007669"/>
    <property type="project" value="TreeGrafter"/>
</dbReference>
<evidence type="ECO:0000313" key="6">
    <source>
        <dbReference type="Proteomes" id="UP000184731"/>
    </source>
</evidence>
<organism evidence="5 6">
    <name type="scientific">Silvanigrella aquatica</name>
    <dbReference type="NCBI Taxonomy" id="1915309"/>
    <lineage>
        <taxon>Bacteria</taxon>
        <taxon>Pseudomonadati</taxon>
        <taxon>Bdellovibrionota</taxon>
        <taxon>Oligoflexia</taxon>
        <taxon>Silvanigrellales</taxon>
        <taxon>Silvanigrellaceae</taxon>
        <taxon>Silvanigrella</taxon>
    </lineage>
</organism>
<evidence type="ECO:0000256" key="3">
    <source>
        <dbReference type="ARBA" id="ARBA00022729"/>
    </source>
</evidence>
<dbReference type="SUPFAM" id="SSF53850">
    <property type="entry name" value="Periplasmic binding protein-like II"/>
    <property type="match status" value="1"/>
</dbReference>
<dbReference type="GO" id="GO:1904680">
    <property type="term" value="F:peptide transmembrane transporter activity"/>
    <property type="evidence" value="ECO:0007669"/>
    <property type="project" value="TreeGrafter"/>
</dbReference>
<evidence type="ECO:0000313" key="5">
    <source>
        <dbReference type="EMBL" id="APJ04620.1"/>
    </source>
</evidence>
<reference evidence="5 6" key="1">
    <citation type="submission" date="2016-10" db="EMBL/GenBank/DDBJ databases">
        <title>Silvanigrella aquatica sp. nov., isolated from a freshwater lake located in the Black Forest, Germany, description of Silvanigrellaceae fam. nov., Silvanigrellales ord. nov., reclassification of the order Bdellovibrionales in the class Oligoflexia, reclassification of the families Bacteriovoracaceae and Halobacteriovoraceae in the new order Bacteriovoracales ord. nov., and reclassification of the family Pseudobacteriovoracaceae in the order Oligoflexiales.</title>
        <authorList>
            <person name="Hahn M.W."/>
            <person name="Schmidt J."/>
            <person name="Koll U."/>
            <person name="Rohde M."/>
            <person name="Verbag S."/>
            <person name="Pitt A."/>
            <person name="Nakai R."/>
            <person name="Naganuma T."/>
            <person name="Lang E."/>
        </authorList>
    </citation>
    <scope>NUCLEOTIDE SEQUENCE [LARGE SCALE GENOMIC DNA]</scope>
    <source>
        <strain evidence="5 6">MWH-Nonnen-W8red</strain>
    </source>
</reference>